<dbReference type="InterPro" id="IPR010909">
    <property type="entry name" value="PLAC"/>
</dbReference>
<evidence type="ECO:0000256" key="3">
    <source>
        <dbReference type="ARBA" id="ARBA00022729"/>
    </source>
</evidence>
<keyword evidence="4" id="KW-0677">Repeat</keyword>
<comment type="subcellular location">
    <subcellularLocation>
        <location evidence="1">Secreted</location>
    </subcellularLocation>
</comment>
<reference evidence="7 8" key="1">
    <citation type="submission" date="2019-09" db="EMBL/GenBank/DDBJ databases">
        <title>Bird 10,000 Genomes (B10K) Project - Family phase.</title>
        <authorList>
            <person name="Zhang G."/>
        </authorList>
    </citation>
    <scope>NUCLEOTIDE SEQUENCE [LARGE SCALE GENOMIC DNA]</scope>
    <source>
        <strain evidence="7">B10K-DU-005-01</strain>
    </source>
</reference>
<dbReference type="SMART" id="SM00209">
    <property type="entry name" value="TSP1"/>
    <property type="match status" value="7"/>
</dbReference>
<gene>
    <name evidence="7" type="primary">Adamts12</name>
    <name evidence="7" type="ORF">NYCLEU_R04303</name>
</gene>
<dbReference type="Pfam" id="PF19030">
    <property type="entry name" value="TSP1_ADAMTS"/>
    <property type="match status" value="7"/>
</dbReference>
<feature type="region of interest" description="Disordered" evidence="5">
    <location>
        <begin position="307"/>
        <end position="343"/>
    </location>
</feature>
<dbReference type="InterPro" id="IPR036383">
    <property type="entry name" value="TSP1_rpt_sf"/>
</dbReference>
<feature type="compositionally biased region" description="Polar residues" evidence="5">
    <location>
        <begin position="410"/>
        <end position="423"/>
    </location>
</feature>
<comment type="caution">
    <text evidence="7">The sequence shown here is derived from an EMBL/GenBank/DDBJ whole genome shotgun (WGS) entry which is preliminary data.</text>
</comment>
<dbReference type="InterPro" id="IPR050439">
    <property type="entry name" value="ADAMTS_ADAMTS-like"/>
</dbReference>
<evidence type="ECO:0000313" key="8">
    <source>
        <dbReference type="Proteomes" id="UP000551823"/>
    </source>
</evidence>
<dbReference type="Gene3D" id="2.60.120.830">
    <property type="match status" value="1"/>
</dbReference>
<feature type="compositionally biased region" description="Polar residues" evidence="5">
    <location>
        <begin position="384"/>
        <end position="401"/>
    </location>
</feature>
<dbReference type="AlphaFoldDB" id="A0A7L4CKZ1"/>
<evidence type="ECO:0000256" key="5">
    <source>
        <dbReference type="SAM" id="MobiDB-lite"/>
    </source>
</evidence>
<feature type="non-terminal residue" evidence="7">
    <location>
        <position position="876"/>
    </location>
</feature>
<evidence type="ECO:0000313" key="7">
    <source>
        <dbReference type="EMBL" id="NXW50408.1"/>
    </source>
</evidence>
<name>A0A7L4CKZ1_9AVES</name>
<dbReference type="GO" id="GO:0004222">
    <property type="term" value="F:metalloendopeptidase activity"/>
    <property type="evidence" value="ECO:0007669"/>
    <property type="project" value="TreeGrafter"/>
</dbReference>
<keyword evidence="8" id="KW-1185">Reference proteome</keyword>
<keyword evidence="2" id="KW-0964">Secreted</keyword>
<dbReference type="PROSITE" id="PS50900">
    <property type="entry name" value="PLAC"/>
    <property type="match status" value="1"/>
</dbReference>
<accession>A0A7L4CKZ1</accession>
<dbReference type="FunFam" id="2.20.100.10:FF:000005">
    <property type="entry name" value="ADAM metallopeptidase with thrombospondin type 1 motif 9"/>
    <property type="match status" value="3"/>
</dbReference>
<feature type="region of interest" description="Disordered" evidence="5">
    <location>
        <begin position="384"/>
        <end position="497"/>
    </location>
</feature>
<feature type="compositionally biased region" description="Polar residues" evidence="5">
    <location>
        <begin position="472"/>
        <end position="497"/>
    </location>
</feature>
<dbReference type="GO" id="GO:0030198">
    <property type="term" value="P:extracellular matrix organization"/>
    <property type="evidence" value="ECO:0007669"/>
    <property type="project" value="TreeGrafter"/>
</dbReference>
<dbReference type="EMBL" id="VZZU01004368">
    <property type="protein sequence ID" value="NXW50408.1"/>
    <property type="molecule type" value="Genomic_DNA"/>
</dbReference>
<dbReference type="PROSITE" id="PS50092">
    <property type="entry name" value="TSP1"/>
    <property type="match status" value="6"/>
</dbReference>
<proteinExistence type="predicted"/>
<feature type="domain" description="PLAC" evidence="6">
    <location>
        <begin position="825"/>
        <end position="865"/>
    </location>
</feature>
<dbReference type="InterPro" id="IPR000884">
    <property type="entry name" value="TSP1_rpt"/>
</dbReference>
<evidence type="ECO:0000256" key="2">
    <source>
        <dbReference type="ARBA" id="ARBA00022525"/>
    </source>
</evidence>
<evidence type="ECO:0000256" key="4">
    <source>
        <dbReference type="ARBA" id="ARBA00022737"/>
    </source>
</evidence>
<dbReference type="InterPro" id="IPR010294">
    <property type="entry name" value="ADAMTS_spacer1"/>
</dbReference>
<sequence length="876" mass="97435">LGYVDIGLIPKGARGIKVTEVAEAGNFLAVRSKDPEKYYLNGGFIIQWNGEYKVAGTIFQYDRTGDLENLTAPGPTNESIWIQLLFQETNPGIKYEYTVRKEESYENEIGEPEYFWQYGDWTACSVTCGRGVRHQIAHCTRKGSGAIKNSFCDPAAQPNGRQKKCYEKDCPPRWWAGEWQKCSTTCGPTGQKKRTVLCIQTVGSDEQALAVTECQHLLKPKTHLSCNRDVLCPSDWTVSNWTECTVTCGGGIRTRNVTCAKNNDEPCDTSKRPNSKALCGLQQCPSAGRFLIPPLAPRRGKIIIRKTVTNPEWSPPRRTPLPSPRSHTTTKIPNPESVTPCLPTSSGLGNVSEKEGIANKTLQNNFSGPSDVYSYPVVSTENNSLQNTTSLPLHKSLSTENISEREPVSTVESEVQRSGDTPVSSFTSSPEITSSYDYLTEESDDTDGSVGSSEKPIDLLYSTELDPEIRTRSTPLDTSSPVLQNKSVTSQPTTVSHSTLLPVSRATQGLSFPTTANYISLQVDVPVVEVTTQEASVTVMPTVFVHVPREQSDNTREMKLLDAMTSSTQSSALKHVLRNQSITSEGVLMTVTPNSHLITSNNLPGDAYWIVGNWSECSTTCGMGAFWRYVECSSRNTSHCQHMKKPDPARKCYLRPCASWKTGNWSKCSANCSGGFKTRDVHCIDVREKRLLRPFHCQLLGYKPQLSARCNMEPCLQWQVEPWNECSRTCGVGQQKRRIYCPEGGYCDLTKRPNAIATCNRQPCTQWINQAWGPCTVSCGGGIQKRTVKCMNIETNETEDHSMCLDKPKPTEYQKCNLQECTKSPGLSCSKDQLSVHFCQRLKGIGKCLLPSIQTQCCFTCSQPRIRNKSRYWDQR</sequence>
<feature type="compositionally biased region" description="Pro residues" evidence="5">
    <location>
        <begin position="313"/>
        <end position="323"/>
    </location>
</feature>
<dbReference type="GO" id="GO:0005576">
    <property type="term" value="C:extracellular region"/>
    <property type="evidence" value="ECO:0007669"/>
    <property type="project" value="UniProtKB-SubCell"/>
</dbReference>
<dbReference type="SUPFAM" id="SSF82895">
    <property type="entry name" value="TSP-1 type 1 repeat"/>
    <property type="match status" value="7"/>
</dbReference>
<dbReference type="PANTHER" id="PTHR13723">
    <property type="entry name" value="ADAMTS A DISINTEGRIN AND METALLOPROTEASE WITH THROMBOSPONDIN MOTIFS PROTEASE"/>
    <property type="match status" value="1"/>
</dbReference>
<protein>
    <submittedName>
        <fullName evidence="7">ATS12 metalloproteinase</fullName>
    </submittedName>
</protein>
<dbReference type="Pfam" id="PF05986">
    <property type="entry name" value="ADAMTS_spacer1"/>
    <property type="match status" value="1"/>
</dbReference>
<dbReference type="Gene3D" id="2.20.100.10">
    <property type="entry name" value="Thrombospondin type-1 (TSP1) repeat"/>
    <property type="match status" value="7"/>
</dbReference>
<dbReference type="PANTHER" id="PTHR13723:SF189">
    <property type="entry name" value="A DISINTEGRIN AND METALLOPROTEINASE WITH THROMBOSPONDIN MOTIFS 12"/>
    <property type="match status" value="1"/>
</dbReference>
<organism evidence="7 8">
    <name type="scientific">Nyctiprogne leucopyga</name>
    <dbReference type="NCBI Taxonomy" id="382315"/>
    <lineage>
        <taxon>Eukaryota</taxon>
        <taxon>Metazoa</taxon>
        <taxon>Chordata</taxon>
        <taxon>Craniata</taxon>
        <taxon>Vertebrata</taxon>
        <taxon>Euteleostomi</taxon>
        <taxon>Archelosauria</taxon>
        <taxon>Archosauria</taxon>
        <taxon>Dinosauria</taxon>
        <taxon>Saurischia</taxon>
        <taxon>Theropoda</taxon>
        <taxon>Coelurosauria</taxon>
        <taxon>Aves</taxon>
        <taxon>Neognathae</taxon>
        <taxon>Neoaves</taxon>
        <taxon>Strisores</taxon>
        <taxon>Caprimulgiformes</taxon>
        <taxon>Caprimulgidae</taxon>
        <taxon>Chordeilinae</taxon>
        <taxon>Nyctiprogne</taxon>
    </lineage>
</organism>
<keyword evidence="3" id="KW-0732">Signal</keyword>
<evidence type="ECO:0000259" key="6">
    <source>
        <dbReference type="PROSITE" id="PS50900"/>
    </source>
</evidence>
<dbReference type="GO" id="GO:0006508">
    <property type="term" value="P:proteolysis"/>
    <property type="evidence" value="ECO:0007669"/>
    <property type="project" value="TreeGrafter"/>
</dbReference>
<feature type="compositionally biased region" description="Low complexity" evidence="5">
    <location>
        <begin position="424"/>
        <end position="435"/>
    </location>
</feature>
<feature type="non-terminal residue" evidence="7">
    <location>
        <position position="1"/>
    </location>
</feature>
<evidence type="ECO:0000256" key="1">
    <source>
        <dbReference type="ARBA" id="ARBA00004613"/>
    </source>
</evidence>
<dbReference type="GO" id="GO:0031012">
    <property type="term" value="C:extracellular matrix"/>
    <property type="evidence" value="ECO:0007669"/>
    <property type="project" value="TreeGrafter"/>
</dbReference>
<dbReference type="Proteomes" id="UP000551823">
    <property type="component" value="Unassembled WGS sequence"/>
</dbReference>